<accession>A0A1E3W923</accession>
<organism evidence="1 2">
    <name type="scientific">Methyloceanibacter marginalis</name>
    <dbReference type="NCBI Taxonomy" id="1774971"/>
    <lineage>
        <taxon>Bacteria</taxon>
        <taxon>Pseudomonadati</taxon>
        <taxon>Pseudomonadota</taxon>
        <taxon>Alphaproteobacteria</taxon>
        <taxon>Hyphomicrobiales</taxon>
        <taxon>Hyphomicrobiaceae</taxon>
        <taxon>Methyloceanibacter</taxon>
    </lineage>
</organism>
<comment type="caution">
    <text evidence="1">The sequence shown here is derived from an EMBL/GenBank/DDBJ whole genome shotgun (WGS) entry which is preliminary data.</text>
</comment>
<dbReference type="InterPro" id="IPR022025">
    <property type="entry name" value="Amidoligase_2"/>
</dbReference>
<sequence length="195" mass="20995">MPQQDRFELPPSLTNADDEERSVGVEIEFGGLGAEPASLLVQKVFGGTLLKHNPNAFDVEGTALGDFTVRLDTRFAGYDENAGGFLDEVKAELGNLFGAAASLVVPFEIEAPPVALHQLPEIERLMDELRNAGASGTGQPVLCLWSAPQSGNAKSRCADHHRHREGLCHGQPVALARNRSGYDATAVEFRGTLFR</sequence>
<evidence type="ECO:0000313" key="2">
    <source>
        <dbReference type="Proteomes" id="UP000095042"/>
    </source>
</evidence>
<dbReference type="Proteomes" id="UP000095042">
    <property type="component" value="Unassembled WGS sequence"/>
</dbReference>
<dbReference type="EMBL" id="LPWD01000345">
    <property type="protein sequence ID" value="ODS02313.1"/>
    <property type="molecule type" value="Genomic_DNA"/>
</dbReference>
<proteinExistence type="predicted"/>
<dbReference type="Pfam" id="PF12224">
    <property type="entry name" value="Amidoligase_2"/>
    <property type="match status" value="1"/>
</dbReference>
<evidence type="ECO:0000313" key="1">
    <source>
        <dbReference type="EMBL" id="ODS02313.1"/>
    </source>
</evidence>
<keyword evidence="2" id="KW-1185">Reference proteome</keyword>
<protein>
    <submittedName>
        <fullName evidence="1">Uncharacterized protein</fullName>
    </submittedName>
</protein>
<reference evidence="1 2" key="1">
    <citation type="journal article" date="2016" name="Environ. Microbiol.">
        <title>New Methyloceanibacter diversity from North Sea sediments includes methanotroph containing solely the soluble methane monooxygenase.</title>
        <authorList>
            <person name="Vekeman B."/>
            <person name="Kerckhof F.M."/>
            <person name="Cremers G."/>
            <person name="de Vos P."/>
            <person name="Vandamme P."/>
            <person name="Boon N."/>
            <person name="Op den Camp H.J."/>
            <person name="Heylen K."/>
        </authorList>
    </citation>
    <scope>NUCLEOTIDE SEQUENCE [LARGE SCALE GENOMIC DNA]</scope>
    <source>
        <strain evidence="1 2">R-67177</strain>
    </source>
</reference>
<gene>
    <name evidence="1" type="ORF">AUC71_16055</name>
</gene>
<dbReference type="AlphaFoldDB" id="A0A1E3W923"/>
<name>A0A1E3W923_9HYPH</name>